<dbReference type="SUPFAM" id="SSF51556">
    <property type="entry name" value="Metallo-dependent hydrolases"/>
    <property type="match status" value="1"/>
</dbReference>
<dbReference type="Gene3D" id="3.20.20.140">
    <property type="entry name" value="Metal-dependent hydrolases"/>
    <property type="match status" value="1"/>
</dbReference>
<name>A0ABQ1QRU1_9FLAO</name>
<dbReference type="Pfam" id="PF01244">
    <property type="entry name" value="Peptidase_M19"/>
    <property type="match status" value="1"/>
</dbReference>
<keyword evidence="2" id="KW-1185">Reference proteome</keyword>
<dbReference type="EMBL" id="BMFH01000001">
    <property type="protein sequence ID" value="GGD39062.1"/>
    <property type="molecule type" value="Genomic_DNA"/>
</dbReference>
<gene>
    <name evidence="1" type="ORF">GCM10011361_02720</name>
</gene>
<protein>
    <recommendedName>
        <fullName evidence="3">Peptidase M19</fullName>
    </recommendedName>
</protein>
<comment type="caution">
    <text evidence="1">The sequence shown here is derived from an EMBL/GenBank/DDBJ whole genome shotgun (WGS) entry which is preliminary data.</text>
</comment>
<organism evidence="1 2">
    <name type="scientific">Muriicola marianensis</name>
    <dbReference type="NCBI Taxonomy" id="1324801"/>
    <lineage>
        <taxon>Bacteria</taxon>
        <taxon>Pseudomonadati</taxon>
        <taxon>Bacteroidota</taxon>
        <taxon>Flavobacteriia</taxon>
        <taxon>Flavobacteriales</taxon>
        <taxon>Flavobacteriaceae</taxon>
        <taxon>Muriicola</taxon>
    </lineage>
</organism>
<evidence type="ECO:0000313" key="1">
    <source>
        <dbReference type="EMBL" id="GGD39062.1"/>
    </source>
</evidence>
<dbReference type="InterPro" id="IPR032466">
    <property type="entry name" value="Metal_Hydrolase"/>
</dbReference>
<evidence type="ECO:0000313" key="2">
    <source>
        <dbReference type="Proteomes" id="UP000625780"/>
    </source>
</evidence>
<reference evidence="2" key="1">
    <citation type="journal article" date="2019" name="Int. J. Syst. Evol. Microbiol.">
        <title>The Global Catalogue of Microorganisms (GCM) 10K type strain sequencing project: providing services to taxonomists for standard genome sequencing and annotation.</title>
        <authorList>
            <consortium name="The Broad Institute Genomics Platform"/>
            <consortium name="The Broad Institute Genome Sequencing Center for Infectious Disease"/>
            <person name="Wu L."/>
            <person name="Ma J."/>
        </authorList>
    </citation>
    <scope>NUCLEOTIDE SEQUENCE [LARGE SCALE GENOMIC DNA]</scope>
    <source>
        <strain evidence="2">CGMCC 1.12606</strain>
    </source>
</reference>
<sequence length="482" mass="55464">MTSNNYIDFHCHPSLKPFGKSFNISPVGQNSADRRRNSCIWRYDPPSAFDKVLNYLSGLTKFSQSNFTALTLGGVDTVCVSLYPLEKWFIRNKMKNEVILDLASNFALGIGAKRIDHIQEMQDYFADLLLQYDYYRQLDGKVFRIGGNKVRYKLVRSYDELVELRKQQDSTEIRTIAVIISIEGFHVLNTGLRKDPVEAEVLQNLNAIKDWEFRPFFVTIAHHFWNDLCGHAPSLTGVITKYANQDEGLDSGFTSLGWKVLERMLDNEEGKRILPDIKHMSVRARQEYYNFLESPERKGQDIPLIISHGACNGLRSVSDPVQAHPQTAAPLNPVAINFYDEEIIRLARSGGIIGLQLDERRIANKDTLKRTKRSIYRHKIMHYRSELLWNQVKHILTVLDAEGLFAWDCMALGTDFDGIIDSLNSFWTAEELPFLADFLERHAYNYMKKAELKVPENHIAADEIVQRIFSSNGHRFLSGYFR</sequence>
<dbReference type="InterPro" id="IPR008257">
    <property type="entry name" value="Pept_M19"/>
</dbReference>
<proteinExistence type="predicted"/>
<dbReference type="Proteomes" id="UP000625780">
    <property type="component" value="Unassembled WGS sequence"/>
</dbReference>
<accession>A0ABQ1QRU1</accession>
<evidence type="ECO:0008006" key="3">
    <source>
        <dbReference type="Google" id="ProtNLM"/>
    </source>
</evidence>